<accession>A0A6G6SJM0</accession>
<reference evidence="1 2" key="1">
    <citation type="submission" date="2020-01" db="EMBL/GenBank/DDBJ databases">
        <title>The genomic epidemiology of tigecycline resistance gene tet(X) variants in a swine farm in China.</title>
        <authorList>
            <person name="Peng K."/>
            <person name="Li R."/>
        </authorList>
    </citation>
    <scope>NUCLEOTIDE SEQUENCE [LARGE SCALE GENOMIC DNA]</scope>
    <source>
        <strain evidence="1 2">ZN3</strain>
    </source>
</reference>
<dbReference type="Pfam" id="PF26207">
    <property type="entry name" value="Phage_phiTE_015"/>
    <property type="match status" value="1"/>
</dbReference>
<evidence type="ECO:0000313" key="1">
    <source>
        <dbReference type="EMBL" id="QIF93946.1"/>
    </source>
</evidence>
<evidence type="ECO:0000313" key="2">
    <source>
        <dbReference type="Proteomes" id="UP000503287"/>
    </source>
</evidence>
<name>A0A6G6SJM0_PROVU</name>
<dbReference type="InterPro" id="IPR058601">
    <property type="entry name" value="Phage_phiTE_015-like"/>
</dbReference>
<dbReference type="EMBL" id="CP047344">
    <property type="protein sequence ID" value="QIF93946.1"/>
    <property type="molecule type" value="Genomic_DNA"/>
</dbReference>
<dbReference type="Proteomes" id="UP000503287">
    <property type="component" value="Chromosome"/>
</dbReference>
<keyword evidence="2" id="KW-1185">Reference proteome</keyword>
<dbReference type="RefSeq" id="WP_164526235.1">
    <property type="nucleotide sequence ID" value="NZ_CP047344.1"/>
</dbReference>
<protein>
    <submittedName>
        <fullName evidence="1">Uncharacterized protein</fullName>
    </submittedName>
</protein>
<proteinExistence type="predicted"/>
<gene>
    <name evidence="1" type="ORF">GTH24_08590</name>
</gene>
<organism evidence="1 2">
    <name type="scientific">Proteus vulgaris</name>
    <dbReference type="NCBI Taxonomy" id="585"/>
    <lineage>
        <taxon>Bacteria</taxon>
        <taxon>Pseudomonadati</taxon>
        <taxon>Pseudomonadota</taxon>
        <taxon>Gammaproteobacteria</taxon>
        <taxon>Enterobacterales</taxon>
        <taxon>Morganellaceae</taxon>
        <taxon>Proteus</taxon>
    </lineage>
</organism>
<dbReference type="AlphaFoldDB" id="A0A6G6SJM0"/>
<sequence>MDKSRQQFEEFISKGDYPWVKGIIPVMWMVWEASRESLEVELPEPFIANENCETWCYDEDLVNQALISNGVKIKNE</sequence>